<dbReference type="InterPro" id="IPR001453">
    <property type="entry name" value="MoaB/Mog_dom"/>
</dbReference>
<dbReference type="Gene3D" id="2.170.190.11">
    <property type="entry name" value="Molybdopterin biosynthesis moea protein, domain 3"/>
    <property type="match status" value="1"/>
</dbReference>
<dbReference type="UniPathway" id="UPA00344"/>
<comment type="cofactor">
    <cofactor evidence="9">
        <name>Mg(2+)</name>
        <dbReference type="ChEBI" id="CHEBI:18420"/>
    </cofactor>
</comment>
<dbReference type="GO" id="GO:0005829">
    <property type="term" value="C:cytosol"/>
    <property type="evidence" value="ECO:0007669"/>
    <property type="project" value="TreeGrafter"/>
</dbReference>
<dbReference type="InterPro" id="IPR005111">
    <property type="entry name" value="MoeA_C_domain_IV"/>
</dbReference>
<dbReference type="GO" id="GO:0061599">
    <property type="term" value="F:molybdopterin molybdotransferase activity"/>
    <property type="evidence" value="ECO:0007669"/>
    <property type="project" value="UniProtKB-UniRule"/>
</dbReference>
<dbReference type="AlphaFoldDB" id="A0A6N3BK76"/>
<evidence type="ECO:0000256" key="7">
    <source>
        <dbReference type="ARBA" id="ARBA00023150"/>
    </source>
</evidence>
<dbReference type="GO" id="GO:0006777">
    <property type="term" value="P:Mo-molybdopterin cofactor biosynthetic process"/>
    <property type="evidence" value="ECO:0007669"/>
    <property type="project" value="UniProtKB-UniRule"/>
</dbReference>
<keyword evidence="9" id="KW-0460">Magnesium</keyword>
<dbReference type="InterPro" id="IPR036135">
    <property type="entry name" value="MoeA_linker/N_sf"/>
</dbReference>
<dbReference type="FunFam" id="2.170.190.11:FF:000001">
    <property type="entry name" value="Molybdopterin molybdenumtransferase"/>
    <property type="match status" value="1"/>
</dbReference>
<keyword evidence="7 9" id="KW-0501">Molybdenum cofactor biosynthesis</keyword>
<evidence type="ECO:0000256" key="2">
    <source>
        <dbReference type="ARBA" id="ARBA00005046"/>
    </source>
</evidence>
<dbReference type="PANTHER" id="PTHR10192">
    <property type="entry name" value="MOLYBDOPTERIN BIOSYNTHESIS PROTEIN"/>
    <property type="match status" value="1"/>
</dbReference>
<keyword evidence="9 11" id="KW-0808">Transferase</keyword>
<comment type="function">
    <text evidence="1 9">Catalyzes the insertion of molybdate into adenylated molybdopterin with the concomitant release of AMP.</text>
</comment>
<protein>
    <recommendedName>
        <fullName evidence="5 9">Molybdopterin molybdenumtransferase</fullName>
        <ecNumber evidence="4 9">2.10.1.1</ecNumber>
    </recommendedName>
</protein>
<keyword evidence="9" id="KW-0479">Metal-binding</keyword>
<evidence type="ECO:0000259" key="10">
    <source>
        <dbReference type="SMART" id="SM00852"/>
    </source>
</evidence>
<feature type="domain" description="MoaB/Mog" evidence="10">
    <location>
        <begin position="180"/>
        <end position="318"/>
    </location>
</feature>
<dbReference type="InterPro" id="IPR038987">
    <property type="entry name" value="MoeA-like"/>
</dbReference>
<evidence type="ECO:0000256" key="5">
    <source>
        <dbReference type="ARBA" id="ARBA00021108"/>
    </source>
</evidence>
<evidence type="ECO:0000256" key="8">
    <source>
        <dbReference type="ARBA" id="ARBA00047317"/>
    </source>
</evidence>
<comment type="catalytic activity">
    <reaction evidence="8">
        <text>adenylyl-molybdopterin + molybdate = Mo-molybdopterin + AMP + H(+)</text>
        <dbReference type="Rhea" id="RHEA:35047"/>
        <dbReference type="ChEBI" id="CHEBI:15378"/>
        <dbReference type="ChEBI" id="CHEBI:36264"/>
        <dbReference type="ChEBI" id="CHEBI:62727"/>
        <dbReference type="ChEBI" id="CHEBI:71302"/>
        <dbReference type="ChEBI" id="CHEBI:456215"/>
        <dbReference type="EC" id="2.10.1.1"/>
    </reaction>
</comment>
<dbReference type="SUPFAM" id="SSF63882">
    <property type="entry name" value="MoeA N-terminal region -like"/>
    <property type="match status" value="1"/>
</dbReference>
<sequence>MITLEEAQELLLKETKVNDIEEVNIFNSLGRVLAEEILSPIDSPPFNKSPLDGYAIIAKSLEGASKENPRILKVIDKVFAGETSCKKVGDGEAIRIMTGAKIPEGADCIVKQEDTEALKENEVRIFVSHKAYDNFIYQGEDFKRGIKIINKDKFLTSSIITAIASLGINKVKVYKKPIVGIITTGDELQEPGEDLKEGKIFNSNKAFLYTRLLELGAEPRIFDIAKDSIEGIVSVVEKAEKECQIIISTGGVSVGEKDLVLRAVESIGYRRLFWKISMKPGSPMFSAVKNGVIYIGLSGTPVAAATTFELTARRVIAKMLNCKDIDIRKVEGILQDEFKKKSPKRRFLRVRVSEELENKVYINNIYQSPGQINTMIKSNALLEVEENKVLEIGEKVWVIK</sequence>
<evidence type="ECO:0000256" key="3">
    <source>
        <dbReference type="ARBA" id="ARBA00010763"/>
    </source>
</evidence>
<evidence type="ECO:0000256" key="1">
    <source>
        <dbReference type="ARBA" id="ARBA00002901"/>
    </source>
</evidence>
<keyword evidence="6 9" id="KW-0500">Molybdenum</keyword>
<dbReference type="EC" id="2.10.1.1" evidence="4 9"/>
<evidence type="ECO:0000313" key="11">
    <source>
        <dbReference type="EMBL" id="VYU05216.1"/>
    </source>
</evidence>
<proteinExistence type="inferred from homology"/>
<dbReference type="RefSeq" id="WP_156560438.1">
    <property type="nucleotide sequence ID" value="NZ_CACRTV010000036.1"/>
</dbReference>
<dbReference type="InterPro" id="IPR036425">
    <property type="entry name" value="MoaB/Mog-like_dom_sf"/>
</dbReference>
<dbReference type="Gene3D" id="2.40.340.10">
    <property type="entry name" value="MoeA, C-terminal, domain IV"/>
    <property type="match status" value="1"/>
</dbReference>
<dbReference type="Gene3D" id="3.40.980.10">
    <property type="entry name" value="MoaB/Mog-like domain"/>
    <property type="match status" value="1"/>
</dbReference>
<name>A0A6N3BK76_9CLOT</name>
<dbReference type="EMBL" id="CACRTV010000036">
    <property type="protein sequence ID" value="VYU05216.1"/>
    <property type="molecule type" value="Genomic_DNA"/>
</dbReference>
<dbReference type="SUPFAM" id="SSF53218">
    <property type="entry name" value="Molybdenum cofactor biosynthesis proteins"/>
    <property type="match status" value="1"/>
</dbReference>
<dbReference type="CDD" id="cd00887">
    <property type="entry name" value="MoeA"/>
    <property type="match status" value="1"/>
</dbReference>
<organism evidence="11">
    <name type="scientific">Clostridium paraputrificum</name>
    <dbReference type="NCBI Taxonomy" id="29363"/>
    <lineage>
        <taxon>Bacteria</taxon>
        <taxon>Bacillati</taxon>
        <taxon>Bacillota</taxon>
        <taxon>Clostridia</taxon>
        <taxon>Eubacteriales</taxon>
        <taxon>Clostridiaceae</taxon>
        <taxon>Clostridium</taxon>
    </lineage>
</organism>
<dbReference type="Gene3D" id="3.90.105.10">
    <property type="entry name" value="Molybdopterin biosynthesis moea protein, domain 2"/>
    <property type="match status" value="1"/>
</dbReference>
<dbReference type="PANTHER" id="PTHR10192:SF5">
    <property type="entry name" value="GEPHYRIN"/>
    <property type="match status" value="1"/>
</dbReference>
<accession>A0A6N3BK76</accession>
<dbReference type="Pfam" id="PF03454">
    <property type="entry name" value="MoeA_C"/>
    <property type="match status" value="1"/>
</dbReference>
<dbReference type="GO" id="GO:0046872">
    <property type="term" value="F:metal ion binding"/>
    <property type="evidence" value="ECO:0007669"/>
    <property type="project" value="UniProtKB-UniRule"/>
</dbReference>
<evidence type="ECO:0000256" key="9">
    <source>
        <dbReference type="RuleBase" id="RU365090"/>
    </source>
</evidence>
<reference evidence="11" key="1">
    <citation type="submission" date="2019-11" db="EMBL/GenBank/DDBJ databases">
        <authorList>
            <person name="Feng L."/>
        </authorList>
    </citation>
    <scope>NUCLEOTIDE SEQUENCE</scope>
    <source>
        <strain evidence="11">CParaputrificumLFYP93</strain>
    </source>
</reference>
<dbReference type="Pfam" id="PF03453">
    <property type="entry name" value="MoeA_N"/>
    <property type="match status" value="1"/>
</dbReference>
<evidence type="ECO:0000256" key="4">
    <source>
        <dbReference type="ARBA" id="ARBA00013269"/>
    </source>
</evidence>
<comment type="similarity">
    <text evidence="3 9">Belongs to the MoeA family.</text>
</comment>
<gene>
    <name evidence="11" type="primary">moeA_2</name>
    <name evidence="11" type="ORF">CPLFYP93_01265</name>
</gene>
<dbReference type="SUPFAM" id="SSF63867">
    <property type="entry name" value="MoeA C-terminal domain-like"/>
    <property type="match status" value="1"/>
</dbReference>
<dbReference type="InterPro" id="IPR005110">
    <property type="entry name" value="MoeA_linker/N"/>
</dbReference>
<dbReference type="NCBIfam" id="TIGR00177">
    <property type="entry name" value="molyb_syn"/>
    <property type="match status" value="1"/>
</dbReference>
<dbReference type="InterPro" id="IPR036688">
    <property type="entry name" value="MoeA_C_domain_IV_sf"/>
</dbReference>
<dbReference type="SMART" id="SM00852">
    <property type="entry name" value="MoCF_biosynth"/>
    <property type="match status" value="1"/>
</dbReference>
<dbReference type="Pfam" id="PF00994">
    <property type="entry name" value="MoCF_biosynth"/>
    <property type="match status" value="1"/>
</dbReference>
<comment type="pathway">
    <text evidence="2 9">Cofactor biosynthesis; molybdopterin biosynthesis.</text>
</comment>
<evidence type="ECO:0000256" key="6">
    <source>
        <dbReference type="ARBA" id="ARBA00022505"/>
    </source>
</evidence>